<reference evidence="1 2" key="1">
    <citation type="submission" date="2020-07" db="EMBL/GenBank/DDBJ databases">
        <title>Sequencing the genomes of 1000 actinobacteria strains.</title>
        <authorList>
            <person name="Klenk H.-P."/>
        </authorList>
    </citation>
    <scope>NUCLEOTIDE SEQUENCE [LARGE SCALE GENOMIC DNA]</scope>
    <source>
        <strain evidence="1 2">DSM 45975</strain>
    </source>
</reference>
<name>A0A839E3G6_9PSEU</name>
<accession>A0A839E3G6</accession>
<dbReference type="Proteomes" id="UP000569329">
    <property type="component" value="Unassembled WGS sequence"/>
</dbReference>
<dbReference type="RefSeq" id="WP_182545541.1">
    <property type="nucleotide sequence ID" value="NZ_JACGWZ010000005.1"/>
</dbReference>
<gene>
    <name evidence="1" type="ORF">FHX42_003681</name>
</gene>
<organism evidence="1 2">
    <name type="scientific">Halosaccharopolyspora lacisalsi</name>
    <dbReference type="NCBI Taxonomy" id="1000566"/>
    <lineage>
        <taxon>Bacteria</taxon>
        <taxon>Bacillati</taxon>
        <taxon>Actinomycetota</taxon>
        <taxon>Actinomycetes</taxon>
        <taxon>Pseudonocardiales</taxon>
        <taxon>Pseudonocardiaceae</taxon>
        <taxon>Halosaccharopolyspora</taxon>
    </lineage>
</organism>
<dbReference type="EMBL" id="JACGWZ010000005">
    <property type="protein sequence ID" value="MBA8826305.1"/>
    <property type="molecule type" value="Genomic_DNA"/>
</dbReference>
<protein>
    <submittedName>
        <fullName evidence="1">Cys-tRNA synthase (O-phospho-L-seryl-tRNA:Cys-tRNA synthase)</fullName>
    </submittedName>
</protein>
<proteinExistence type="predicted"/>
<keyword evidence="2" id="KW-1185">Reference proteome</keyword>
<evidence type="ECO:0000313" key="1">
    <source>
        <dbReference type="EMBL" id="MBA8826305.1"/>
    </source>
</evidence>
<dbReference type="AlphaFoldDB" id="A0A839E3G6"/>
<comment type="caution">
    <text evidence="1">The sequence shown here is derived from an EMBL/GenBank/DDBJ whole genome shotgun (WGS) entry which is preliminary data.</text>
</comment>
<sequence>MTRPEWCTQLEASYHHVADQATAQTDVVERVRLWDECATLARWGAERAERDGAVEIARRWRQREQAAQRAATFHGGFEDFPT</sequence>
<evidence type="ECO:0000313" key="2">
    <source>
        <dbReference type="Proteomes" id="UP000569329"/>
    </source>
</evidence>